<dbReference type="Proteomes" id="UP000623010">
    <property type="component" value="Unassembled WGS sequence"/>
</dbReference>
<gene>
    <name evidence="1" type="ORF">GCM10010389_06970</name>
</gene>
<dbReference type="AlphaFoldDB" id="A0A918QTN1"/>
<reference evidence="1" key="1">
    <citation type="journal article" date="2014" name="Int. J. Syst. Evol. Microbiol.">
        <title>Complete genome sequence of Corynebacterium casei LMG S-19264T (=DSM 44701T), isolated from a smear-ripened cheese.</title>
        <authorList>
            <consortium name="US DOE Joint Genome Institute (JGI-PGF)"/>
            <person name="Walter F."/>
            <person name="Albersmeier A."/>
            <person name="Kalinowski J."/>
            <person name="Ruckert C."/>
        </authorList>
    </citation>
    <scope>NUCLEOTIDE SEQUENCE</scope>
    <source>
        <strain evidence="1">JCM 5016</strain>
    </source>
</reference>
<comment type="caution">
    <text evidence="1">The sequence shown here is derived from an EMBL/GenBank/DDBJ whole genome shotgun (WGS) entry which is preliminary data.</text>
</comment>
<evidence type="ECO:0000313" key="1">
    <source>
        <dbReference type="EMBL" id="GGZ72266.1"/>
    </source>
</evidence>
<name>A0A918QTN1_9ACTN</name>
<accession>A0A918QTN1</accession>
<organism evidence="1 2">
    <name type="scientific">Streptomyces echinoruber</name>
    <dbReference type="NCBI Taxonomy" id="68898"/>
    <lineage>
        <taxon>Bacteria</taxon>
        <taxon>Bacillati</taxon>
        <taxon>Actinomycetota</taxon>
        <taxon>Actinomycetes</taxon>
        <taxon>Kitasatosporales</taxon>
        <taxon>Streptomycetaceae</taxon>
        <taxon>Streptomyces</taxon>
    </lineage>
</organism>
<evidence type="ECO:0000313" key="2">
    <source>
        <dbReference type="Proteomes" id="UP000623010"/>
    </source>
</evidence>
<reference evidence="1" key="2">
    <citation type="submission" date="2020-09" db="EMBL/GenBank/DDBJ databases">
        <authorList>
            <person name="Sun Q."/>
            <person name="Ohkuma M."/>
        </authorList>
    </citation>
    <scope>NUCLEOTIDE SEQUENCE</scope>
    <source>
        <strain evidence="1">JCM 5016</strain>
    </source>
</reference>
<dbReference type="EMBL" id="BMWH01000002">
    <property type="protein sequence ID" value="GGZ72266.1"/>
    <property type="molecule type" value="Genomic_DNA"/>
</dbReference>
<protein>
    <submittedName>
        <fullName evidence="1">Uncharacterized protein</fullName>
    </submittedName>
</protein>
<proteinExistence type="predicted"/>
<sequence length="52" mass="5509">MLVVEATAVKVPARPDPTIVLHTPLEEANTAAKLEWPASPEGRRGAMYPVAG</sequence>
<keyword evidence="2" id="KW-1185">Reference proteome</keyword>